<keyword evidence="2" id="KW-0964">Secreted</keyword>
<dbReference type="Bgee" id="ENSOCUG00000007980">
    <property type="expression patterns" value="Expressed in skeletal muscle tissue and 16 other cell types or tissues"/>
</dbReference>
<evidence type="ECO:0000259" key="10">
    <source>
        <dbReference type="Pfam" id="PF25107"/>
    </source>
</evidence>
<evidence type="ECO:0000259" key="9">
    <source>
        <dbReference type="Pfam" id="PF25106"/>
    </source>
</evidence>
<organism evidence="11 12">
    <name type="scientific">Oryctolagus cuniculus</name>
    <name type="common">Rabbit</name>
    <dbReference type="NCBI Taxonomy" id="9986"/>
    <lineage>
        <taxon>Eukaryota</taxon>
        <taxon>Metazoa</taxon>
        <taxon>Chordata</taxon>
        <taxon>Craniata</taxon>
        <taxon>Vertebrata</taxon>
        <taxon>Euteleostomi</taxon>
        <taxon>Mammalia</taxon>
        <taxon>Eutheria</taxon>
        <taxon>Euarchontoglires</taxon>
        <taxon>Glires</taxon>
        <taxon>Lagomorpha</taxon>
        <taxon>Leporidae</taxon>
        <taxon>Oryctolagus</taxon>
    </lineage>
</organism>
<feature type="domain" description="Hemicentin-1-like von Willebrand factor A" evidence="9">
    <location>
        <begin position="406"/>
        <end position="573"/>
    </location>
</feature>
<feature type="domain" description="Hemicentin/VWA7 galactose-binding" evidence="6">
    <location>
        <begin position="598"/>
        <end position="689"/>
    </location>
</feature>
<dbReference type="STRING" id="9986.ENSOCUP00000036096"/>
<reference evidence="11" key="2">
    <citation type="submission" date="2025-08" db="UniProtKB">
        <authorList>
            <consortium name="Ensembl"/>
        </authorList>
    </citation>
    <scope>IDENTIFICATION</scope>
    <source>
        <strain evidence="11">Thorbecke</strain>
    </source>
</reference>
<feature type="domain" description="VWA7 N-terminal" evidence="10">
    <location>
        <begin position="173"/>
        <end position="394"/>
    </location>
</feature>
<dbReference type="SMR" id="A0A5F9CQT3"/>
<keyword evidence="4" id="KW-0325">Glycoprotein</keyword>
<feature type="compositionally biased region" description="Polar residues" evidence="5">
    <location>
        <begin position="970"/>
        <end position="983"/>
    </location>
</feature>
<gene>
    <name evidence="11" type="primary">VWA7</name>
</gene>
<evidence type="ECO:0000259" key="6">
    <source>
        <dbReference type="Pfam" id="PF23560"/>
    </source>
</evidence>
<protein>
    <submittedName>
        <fullName evidence="11">von Willebrand factor A domain containing 7</fullName>
    </submittedName>
</protein>
<dbReference type="GO" id="GO:0005576">
    <property type="term" value="C:extracellular region"/>
    <property type="evidence" value="ECO:0007669"/>
    <property type="project" value="UniProtKB-SubCell"/>
</dbReference>
<evidence type="ECO:0000256" key="3">
    <source>
        <dbReference type="ARBA" id="ARBA00022729"/>
    </source>
</evidence>
<evidence type="ECO:0000313" key="11">
    <source>
        <dbReference type="Ensembl" id="ENSOCUP00000036096.1"/>
    </source>
</evidence>
<evidence type="ECO:0000256" key="1">
    <source>
        <dbReference type="ARBA" id="ARBA00004613"/>
    </source>
</evidence>
<evidence type="ECO:0000256" key="4">
    <source>
        <dbReference type="ARBA" id="ARBA00023180"/>
    </source>
</evidence>
<dbReference type="Pfam" id="PF23619">
    <property type="entry name" value="Ig_VWA7"/>
    <property type="match status" value="1"/>
</dbReference>
<dbReference type="PANTHER" id="PTHR14905:SF7">
    <property type="entry name" value="VON WILLEBRAND FACTOR A DOMAIN-CONTAINING PROTEIN 7"/>
    <property type="match status" value="1"/>
</dbReference>
<dbReference type="Proteomes" id="UP000001811">
    <property type="component" value="Chromosome 12"/>
</dbReference>
<feature type="domain" description="VWA7 Ig-like" evidence="8">
    <location>
        <begin position="816"/>
        <end position="918"/>
    </location>
</feature>
<comment type="subcellular location">
    <subcellularLocation>
        <location evidence="1">Secreted</location>
    </subcellularLocation>
</comment>
<dbReference type="Ensembl" id="ENSOCUT00000044884.1">
    <property type="protein sequence ID" value="ENSOCUP00000036096.1"/>
    <property type="gene ID" value="ENSOCUG00000007980.3"/>
</dbReference>
<dbReference type="SUPFAM" id="SSF53300">
    <property type="entry name" value="vWA-like"/>
    <property type="match status" value="1"/>
</dbReference>
<dbReference type="PANTHER" id="PTHR14905">
    <property type="entry name" value="NG37"/>
    <property type="match status" value="1"/>
</dbReference>
<sequence length="994" mass="106552">MLLTPSLLPSSPHSPPHCGRGRPALAPLLPVALGRHEQRGWGSLSCLVAGRASPCTEARLIITLTSVPCDARLGPALPRTPNNQIHVSAMLPGKAPLPCLGPSGLLLLQLLLSPTSAFFPNIWSLLAAPGSFTHQDLTEEAALNVTLQLFLEQPPPGRPPVRLEDFLGRTLLADDLFAAYFGPGAPSRRFRAALGEVSRANAAQDFLPTSRNDPDLHFDAERLGQGRTRLVGALRETLAAARALDYTLARQRLGAALHALQDFYSHSNWVELGEQQPHPHLLWPRRELQSLAQEGDPTCSDCEELSCPGNLLAVTHLTSGYFGTYPPKPPGKCSHGGHFDQSSSQPPRGGINKDSTSPGFSPHHTLHAQAAQLALLASIQAFSLLRSRLGDSGFSRLLDITPASGLSFVLDTTGSMGEEINAAKIQARHIAEQRRGSPMEPAHYILVPFHDPGFGPVFTTSDPDSFWQQLNEIHALGGGDEPEMCLSALELALLHTPPLSDIFVFTDASPKDSFLTNRVESLTRERRCRVTFLVTEDPARVQGRARREVLSPLRFEPYEAVALASGGEVIFTKDQHIQDVAAIVEESTAALVTLPLEPPAVVPGRPLVFSVDGLLQKVTVRIHGEVSSFRIRNPEGIFQSQEEGTGPLGHTRRFGQFWIVTVNDPPRTGAWEIQVTAEGTPRVRVQAQTSLDFLFHFGIPVEDGPHPGLYPLTQPVAGLQTQLLVEVTGLGSNSNAGGARPHFSHALLRGVPEGTELGSVRLEPVGPPQRGLLAAALPPTLASAAGAFSLELVGQDGGGQGLRRAAPQPCTVAPVLLELSGPPDLLAPGSRAPLSLRVASFSGPQDLNLRTSVYPSFALASNLSRARLGVNESAWGRLWLQIPDSAPPDSVVTVTVAAVRRDGGPGSPTHAFLRLLVQARAPQLLDRCDRSSSADQVGDLGTMRKGPLWQQLELHKAQKVGGYEDVGARGSQSQPVLQHSSQKCEPVHLHGVQG</sequence>
<feature type="domain" description="VWA7 beta-sandwich" evidence="7">
    <location>
        <begin position="692"/>
        <end position="810"/>
    </location>
</feature>
<dbReference type="EMBL" id="AAGW02070275">
    <property type="status" value="NOT_ANNOTATED_CDS"/>
    <property type="molecule type" value="Genomic_DNA"/>
</dbReference>
<reference evidence="11 12" key="1">
    <citation type="journal article" date="2011" name="Nature">
        <title>A high-resolution map of human evolutionary constraint using 29 mammals.</title>
        <authorList>
            <person name="Lindblad-Toh K."/>
            <person name="Garber M."/>
            <person name="Zuk O."/>
            <person name="Lin M.F."/>
            <person name="Parker B.J."/>
            <person name="Washietl S."/>
            <person name="Kheradpour P."/>
            <person name="Ernst J."/>
            <person name="Jordan G."/>
            <person name="Mauceli E."/>
            <person name="Ward L.D."/>
            <person name="Lowe C.B."/>
            <person name="Holloway A.K."/>
            <person name="Clamp M."/>
            <person name="Gnerre S."/>
            <person name="Alfoldi J."/>
            <person name="Beal K."/>
            <person name="Chang J."/>
            <person name="Clawson H."/>
            <person name="Cuff J."/>
            <person name="Di Palma F."/>
            <person name="Fitzgerald S."/>
            <person name="Flicek P."/>
            <person name="Guttman M."/>
            <person name="Hubisz M.J."/>
            <person name="Jaffe D.B."/>
            <person name="Jungreis I."/>
            <person name="Kent W.J."/>
            <person name="Kostka D."/>
            <person name="Lara M."/>
            <person name="Martins A.L."/>
            <person name="Massingham T."/>
            <person name="Moltke I."/>
            <person name="Raney B.J."/>
            <person name="Rasmussen M.D."/>
            <person name="Robinson J."/>
            <person name="Stark A."/>
            <person name="Vilella A.J."/>
            <person name="Wen J."/>
            <person name="Xie X."/>
            <person name="Zody M.C."/>
            <person name="Baldwin J."/>
            <person name="Bloom T."/>
            <person name="Chin C.W."/>
            <person name="Heiman D."/>
            <person name="Nicol R."/>
            <person name="Nusbaum C."/>
            <person name="Young S."/>
            <person name="Wilkinson J."/>
            <person name="Worley K.C."/>
            <person name="Kovar C.L."/>
            <person name="Muzny D.M."/>
            <person name="Gibbs R.A."/>
            <person name="Cree A."/>
            <person name="Dihn H.H."/>
            <person name="Fowler G."/>
            <person name="Jhangiani S."/>
            <person name="Joshi V."/>
            <person name="Lee S."/>
            <person name="Lewis L.R."/>
            <person name="Nazareth L.V."/>
            <person name="Okwuonu G."/>
            <person name="Santibanez J."/>
            <person name="Warren W.C."/>
            <person name="Mardis E.R."/>
            <person name="Weinstock G.M."/>
            <person name="Wilson R.K."/>
            <person name="Delehaunty K."/>
            <person name="Dooling D."/>
            <person name="Fronik C."/>
            <person name="Fulton L."/>
            <person name="Fulton B."/>
            <person name="Graves T."/>
            <person name="Minx P."/>
            <person name="Sodergren E."/>
            <person name="Birney E."/>
            <person name="Margulies E.H."/>
            <person name="Herrero J."/>
            <person name="Green E.D."/>
            <person name="Haussler D."/>
            <person name="Siepel A."/>
            <person name="Goldman N."/>
            <person name="Pollard K.S."/>
            <person name="Pedersen J.S."/>
            <person name="Lander E.S."/>
            <person name="Kellis M."/>
        </authorList>
    </citation>
    <scope>NUCLEOTIDE SEQUENCE [LARGE SCALE GENOMIC DNA]</scope>
    <source>
        <strain evidence="11 12">Thorbecke inbred</strain>
    </source>
</reference>
<dbReference type="InterPro" id="IPR056862">
    <property type="entry name" value="VWA7_N"/>
</dbReference>
<name>A0A5F9CQT3_RABIT</name>
<feature type="region of interest" description="Disordered" evidence="5">
    <location>
        <begin position="332"/>
        <end position="363"/>
    </location>
</feature>
<keyword evidence="3" id="KW-0732">Signal</keyword>
<dbReference type="AlphaFoldDB" id="A0A5F9CQT3"/>
<dbReference type="InterPro" id="IPR057615">
    <property type="entry name" value="Ig_VWA7"/>
</dbReference>
<dbReference type="Gene3D" id="3.40.50.410">
    <property type="entry name" value="von Willebrand factor, type A domain"/>
    <property type="match status" value="1"/>
</dbReference>
<dbReference type="FunCoup" id="A0A5F9CQT3">
    <property type="interactions" value="2"/>
</dbReference>
<dbReference type="Pfam" id="PF25107">
    <property type="entry name" value="VWA7_N"/>
    <property type="match status" value="1"/>
</dbReference>
<accession>A0A5F9CQT3</accession>
<dbReference type="InterPro" id="IPR036465">
    <property type="entry name" value="vWFA_dom_sf"/>
</dbReference>
<evidence type="ECO:0000259" key="7">
    <source>
        <dbReference type="Pfam" id="PF23610"/>
    </source>
</evidence>
<dbReference type="Pfam" id="PF23610">
    <property type="entry name" value="VWA7_4"/>
    <property type="match status" value="1"/>
</dbReference>
<evidence type="ECO:0000256" key="2">
    <source>
        <dbReference type="ARBA" id="ARBA00022525"/>
    </source>
</evidence>
<dbReference type="GeneTree" id="ENSGT00390000011517"/>
<dbReference type="Pfam" id="PF25106">
    <property type="entry name" value="VWA_4"/>
    <property type="match status" value="1"/>
</dbReference>
<dbReference type="InterPro" id="IPR057613">
    <property type="entry name" value="VWA7_4"/>
</dbReference>
<keyword evidence="12" id="KW-1185">Reference proteome</keyword>
<evidence type="ECO:0000256" key="5">
    <source>
        <dbReference type="SAM" id="MobiDB-lite"/>
    </source>
</evidence>
<evidence type="ECO:0000313" key="12">
    <source>
        <dbReference type="Proteomes" id="UP000001811"/>
    </source>
</evidence>
<dbReference type="Pfam" id="PF23560">
    <property type="entry name" value="GBD_Hemicentin"/>
    <property type="match status" value="1"/>
</dbReference>
<proteinExistence type="predicted"/>
<feature type="region of interest" description="Disordered" evidence="5">
    <location>
        <begin position="965"/>
        <end position="994"/>
    </location>
</feature>
<reference evidence="11" key="3">
    <citation type="submission" date="2025-09" db="UniProtKB">
        <authorList>
            <consortium name="Ensembl"/>
        </authorList>
    </citation>
    <scope>IDENTIFICATION</scope>
    <source>
        <strain evidence="11">Thorbecke</strain>
    </source>
</reference>
<dbReference type="InterPro" id="IPR052577">
    <property type="entry name" value="VWA7"/>
</dbReference>
<evidence type="ECO:0000259" key="8">
    <source>
        <dbReference type="Pfam" id="PF23619"/>
    </source>
</evidence>
<dbReference type="InParanoid" id="A0A5F9CQT3"/>
<dbReference type="InterPro" id="IPR056861">
    <property type="entry name" value="HMCN1-like_VWA"/>
</dbReference>
<dbReference type="InterPro" id="IPR056475">
    <property type="entry name" value="GBD_Hemicentin/VWA7"/>
</dbReference>